<accession>A0AAE3H9J2</accession>
<dbReference type="EMBL" id="JTEO01000001">
    <property type="protein sequence ID" value="MCQ6961663.1"/>
    <property type="molecule type" value="Genomic_DNA"/>
</dbReference>
<feature type="domain" description="Molybdopterin cofactor biosynthesis C (MoaC)" evidence="5">
    <location>
        <begin position="15"/>
        <end position="155"/>
    </location>
</feature>
<name>A0AAE3H9J2_9EURY</name>
<dbReference type="Proteomes" id="UP001206983">
    <property type="component" value="Unassembled WGS sequence"/>
</dbReference>
<dbReference type="NCBIfam" id="NF008999">
    <property type="entry name" value="PRK12343.1"/>
    <property type="match status" value="1"/>
</dbReference>
<comment type="function">
    <text evidence="4">Catalyzes the conversion of (8S)-3',8-cyclo-7,8-dihydroguanosine 5'-triphosphate to cyclic pyranopterin monophosphate (cPMP).</text>
</comment>
<dbReference type="InterPro" id="IPR023047">
    <property type="entry name" value="Mo_CF_biosynth-C_arc"/>
</dbReference>
<organism evidence="6 7">
    <name type="scientific">Methanolobus chelungpuianus</name>
    <dbReference type="NCBI Taxonomy" id="502115"/>
    <lineage>
        <taxon>Archaea</taxon>
        <taxon>Methanobacteriati</taxon>
        <taxon>Methanobacteriota</taxon>
        <taxon>Stenosarchaea group</taxon>
        <taxon>Methanomicrobia</taxon>
        <taxon>Methanosarcinales</taxon>
        <taxon>Methanosarcinaceae</taxon>
        <taxon>Methanolobus</taxon>
    </lineage>
</organism>
<dbReference type="Pfam" id="PF01967">
    <property type="entry name" value="MoaC"/>
    <property type="match status" value="1"/>
</dbReference>
<dbReference type="EC" id="4.6.1.17" evidence="4"/>
<comment type="subunit">
    <text evidence="4">Homohexamer; trimer of dimers.</text>
</comment>
<dbReference type="PANTHER" id="PTHR22960:SF29">
    <property type="entry name" value="CYCLIC PYRANOPTERIN MONOPHOSPHATE SYNTHASE"/>
    <property type="match status" value="1"/>
</dbReference>
<dbReference type="InterPro" id="IPR050105">
    <property type="entry name" value="MoCo_biosynth_MoaA/MoaC"/>
</dbReference>
<evidence type="ECO:0000256" key="2">
    <source>
        <dbReference type="ARBA" id="ARBA00023150"/>
    </source>
</evidence>
<keyword evidence="7" id="KW-1185">Reference proteome</keyword>
<evidence type="ECO:0000256" key="4">
    <source>
        <dbReference type="HAMAP-Rule" id="MF_01224"/>
    </source>
</evidence>
<comment type="pathway">
    <text evidence="1 4">Cofactor biosynthesis; molybdopterin biosynthesis.</text>
</comment>
<feature type="binding site" evidence="4">
    <location>
        <begin position="111"/>
        <end position="112"/>
    </location>
    <ligand>
        <name>substrate</name>
    </ligand>
</feature>
<dbReference type="InterPro" id="IPR036522">
    <property type="entry name" value="MoaC_sf"/>
</dbReference>
<dbReference type="RefSeq" id="WP_256621286.1">
    <property type="nucleotide sequence ID" value="NZ_JTEO01000001.1"/>
</dbReference>
<proteinExistence type="inferred from homology"/>
<dbReference type="GO" id="GO:0061799">
    <property type="term" value="F:cyclic pyranopterin monophosphate synthase activity"/>
    <property type="evidence" value="ECO:0007669"/>
    <property type="project" value="UniProtKB-UniRule"/>
</dbReference>
<dbReference type="InterPro" id="IPR002820">
    <property type="entry name" value="Mopterin_CF_biosynth-C_dom"/>
</dbReference>
<comment type="similarity">
    <text evidence="4">Belongs to the MoaC family.</text>
</comment>
<keyword evidence="2 4" id="KW-0501">Molybdenum cofactor biosynthesis</keyword>
<gene>
    <name evidence="4" type="primary">moaC</name>
    <name evidence="6" type="ORF">PV02_00230</name>
</gene>
<dbReference type="NCBIfam" id="NF006870">
    <property type="entry name" value="PRK09364.1"/>
    <property type="match status" value="1"/>
</dbReference>
<dbReference type="PANTHER" id="PTHR22960">
    <property type="entry name" value="MOLYBDOPTERIN COFACTOR SYNTHESIS PROTEIN A"/>
    <property type="match status" value="1"/>
</dbReference>
<dbReference type="AlphaFoldDB" id="A0AAE3H9J2"/>
<evidence type="ECO:0000256" key="3">
    <source>
        <dbReference type="ARBA" id="ARBA00023239"/>
    </source>
</evidence>
<protein>
    <recommendedName>
        <fullName evidence="4">Probable cyclic pyranopterin monophosphate synthase</fullName>
        <ecNumber evidence="4">4.6.1.17</ecNumber>
    </recommendedName>
    <alternativeName>
        <fullName evidence="4">Molybdenum cofactor biosynthesis protein C</fullName>
    </alternativeName>
</protein>
<reference evidence="6 7" key="1">
    <citation type="journal article" date="2011" name="Appl. Environ. Microbiol.">
        <title>Methanogenic archaea isolated from Taiwan's Chelungpu fault.</title>
        <authorList>
            <person name="Wu S.Y."/>
            <person name="Lai M.C."/>
        </authorList>
    </citation>
    <scope>NUCLEOTIDE SEQUENCE [LARGE SCALE GENOMIC DNA]</scope>
    <source>
        <strain evidence="6 7">St545Mb</strain>
    </source>
</reference>
<sequence length="160" mass="17351">MTKNFTHIENDRAVMVDISNKDTVARKAMASGEIVLGRDTIGNIRNGTVEKGNVLSTARIAAILAVKKTPELIPMCHQIPITSVDVDFSIEDDHVSAVVEVRSVGRTGVEMEALTGVSTALLTIWDMVKSAEKDDTGNYPLTCIRNIRVLSKVKGTKTNV</sequence>
<dbReference type="CDD" id="cd01419">
    <property type="entry name" value="MoaC_A"/>
    <property type="match status" value="1"/>
</dbReference>
<dbReference type="HAMAP" id="MF_01224_A">
    <property type="entry name" value="MoaC_A"/>
    <property type="match status" value="1"/>
</dbReference>
<feature type="active site" evidence="4">
    <location>
        <position position="126"/>
    </location>
</feature>
<feature type="binding site" evidence="4">
    <location>
        <begin position="75"/>
        <end position="77"/>
    </location>
    <ligand>
        <name>substrate</name>
    </ligand>
</feature>
<dbReference type="InterPro" id="IPR023045">
    <property type="entry name" value="MoaC"/>
</dbReference>
<evidence type="ECO:0000313" key="6">
    <source>
        <dbReference type="EMBL" id="MCQ6961663.1"/>
    </source>
</evidence>
<evidence type="ECO:0000256" key="1">
    <source>
        <dbReference type="ARBA" id="ARBA00005046"/>
    </source>
</evidence>
<evidence type="ECO:0000259" key="5">
    <source>
        <dbReference type="Pfam" id="PF01967"/>
    </source>
</evidence>
<dbReference type="Gene3D" id="3.30.70.640">
    <property type="entry name" value="Molybdopterin cofactor biosynthesis C (MoaC) domain"/>
    <property type="match status" value="1"/>
</dbReference>
<dbReference type="SUPFAM" id="SSF55040">
    <property type="entry name" value="Molybdenum cofactor biosynthesis protein C, MoaC"/>
    <property type="match status" value="1"/>
</dbReference>
<dbReference type="GO" id="GO:0006777">
    <property type="term" value="P:Mo-molybdopterin cofactor biosynthetic process"/>
    <property type="evidence" value="ECO:0007669"/>
    <property type="project" value="UniProtKB-UniRule"/>
</dbReference>
<comment type="caution">
    <text evidence="6">The sequence shown here is derived from an EMBL/GenBank/DDBJ whole genome shotgun (WGS) entry which is preliminary data.</text>
</comment>
<evidence type="ECO:0000313" key="7">
    <source>
        <dbReference type="Proteomes" id="UP001206983"/>
    </source>
</evidence>
<keyword evidence="3 4" id="KW-0456">Lyase</keyword>
<comment type="catalytic activity">
    <reaction evidence="4">
        <text>(8S)-3',8-cyclo-7,8-dihydroguanosine 5'-triphosphate = cyclic pyranopterin phosphate + diphosphate</text>
        <dbReference type="Rhea" id="RHEA:49580"/>
        <dbReference type="ChEBI" id="CHEBI:33019"/>
        <dbReference type="ChEBI" id="CHEBI:59648"/>
        <dbReference type="ChEBI" id="CHEBI:131766"/>
        <dbReference type="EC" id="4.6.1.17"/>
    </reaction>
</comment>
<dbReference type="NCBIfam" id="TIGR00581">
    <property type="entry name" value="moaC"/>
    <property type="match status" value="1"/>
</dbReference>